<evidence type="ECO:0000256" key="2">
    <source>
        <dbReference type="ARBA" id="ARBA00022679"/>
    </source>
</evidence>
<protein>
    <recommendedName>
        <fullName evidence="4">Glycosyl transferase CAP10 domain-containing protein</fullName>
    </recommendedName>
</protein>
<accession>D8UBT8</accession>
<dbReference type="AlphaFoldDB" id="D8UBT8"/>
<dbReference type="InterPro" id="IPR051091">
    <property type="entry name" value="O-Glucosyltr/Glycosyltrsf_90"/>
</dbReference>
<feature type="domain" description="Glycosyl transferase CAP10" evidence="4">
    <location>
        <begin position="165"/>
        <end position="436"/>
    </location>
</feature>
<comment type="similarity">
    <text evidence="1">Belongs to the glycosyltransferase 90 family.</text>
</comment>
<evidence type="ECO:0000259" key="4">
    <source>
        <dbReference type="SMART" id="SM00672"/>
    </source>
</evidence>
<dbReference type="Pfam" id="PF05686">
    <property type="entry name" value="Glyco_transf_90"/>
    <property type="match status" value="1"/>
</dbReference>
<reference evidence="5 6" key="1">
    <citation type="journal article" date="2010" name="Science">
        <title>Genomic analysis of organismal complexity in the multicellular green alga Volvox carteri.</title>
        <authorList>
            <person name="Prochnik S.E."/>
            <person name="Umen J."/>
            <person name="Nedelcu A.M."/>
            <person name="Hallmann A."/>
            <person name="Miller S.M."/>
            <person name="Nishii I."/>
            <person name="Ferris P."/>
            <person name="Kuo A."/>
            <person name="Mitros T."/>
            <person name="Fritz-Laylin L.K."/>
            <person name="Hellsten U."/>
            <person name="Chapman J."/>
            <person name="Simakov O."/>
            <person name="Rensing S.A."/>
            <person name="Terry A."/>
            <person name="Pangilinan J."/>
            <person name="Kapitonov V."/>
            <person name="Jurka J."/>
            <person name="Salamov A."/>
            <person name="Shapiro H."/>
            <person name="Schmutz J."/>
            <person name="Grimwood J."/>
            <person name="Lindquist E."/>
            <person name="Lucas S."/>
            <person name="Grigoriev I.V."/>
            <person name="Schmitt R."/>
            <person name="Kirk D."/>
            <person name="Rokhsar D.S."/>
        </authorList>
    </citation>
    <scope>NUCLEOTIDE SEQUENCE [LARGE SCALE GENOMIC DNA]</scope>
    <source>
        <strain evidence="6">f. Nagariensis / Eve</strain>
    </source>
</reference>
<dbReference type="PANTHER" id="PTHR12203:SF35">
    <property type="entry name" value="PROTEIN O-GLUCOSYLTRANSFERASE 1"/>
    <property type="match status" value="1"/>
</dbReference>
<evidence type="ECO:0000313" key="5">
    <source>
        <dbReference type="EMBL" id="EFJ42824.1"/>
    </source>
</evidence>
<name>D8UBT8_VOLCA</name>
<keyword evidence="2" id="KW-0808">Transferase</keyword>
<dbReference type="RefSeq" id="XP_002956084.1">
    <property type="nucleotide sequence ID" value="XM_002956038.1"/>
</dbReference>
<evidence type="ECO:0000256" key="3">
    <source>
        <dbReference type="SAM" id="SignalP"/>
    </source>
</evidence>
<dbReference type="eggNOG" id="KOG2458">
    <property type="taxonomic scope" value="Eukaryota"/>
</dbReference>
<feature type="chain" id="PRO_5003124352" description="Glycosyl transferase CAP10 domain-containing protein" evidence="3">
    <location>
        <begin position="19"/>
        <end position="455"/>
    </location>
</feature>
<dbReference type="KEGG" id="vcn:VOLCADRAFT_97070"/>
<dbReference type="PANTHER" id="PTHR12203">
    <property type="entry name" value="KDEL LYS-ASP-GLU-LEU CONTAINING - RELATED"/>
    <property type="match status" value="1"/>
</dbReference>
<keyword evidence="3" id="KW-0732">Signal</keyword>
<dbReference type="SMART" id="SM00672">
    <property type="entry name" value="CAP10"/>
    <property type="match status" value="1"/>
</dbReference>
<sequence>MQLLIALQSSCLVALGSGFWIPSQQTSLRVLYAFLGWGRNNLNTALPQLLAASANLSCAQTERAYNPDLEGNRWDGGSDNLEADLAPWRGRAPLSAADIPGAYMTVLQTMNIPAVIQLALIYNNRLYWPNRPDPNGGEPTRLWASYFVIHFHRRLTAALASGRLVLPNALFIYNTDDNAPRFNAPGRKLPVPLLSLIKSQGLEGGDDLDILVPQMYMVQSSMFFVPWHLKTDRAFFRGMPFCNSVWRSRYGVLDACARLYLSHLSYQGLLAGGNDTTLDCGLAEPFKHRLDSPNTFLKYDLPVLGRVPFPDHAHYKWLLNLEGITASSRLGQLFHINSLVISQRSPYLEYFYRSLRPWEHYVLFWNATAPNGTQLGMDDVYSTIEELRRLDREQPWKIQEVISAANSFAVRFLQPHTRLWYYQEAITRYKSLFRDMDNFLESFVQALRQKGWLIP</sequence>
<dbReference type="InParanoid" id="D8UBT8"/>
<organism evidence="6">
    <name type="scientific">Volvox carteri f. nagariensis</name>
    <dbReference type="NCBI Taxonomy" id="3068"/>
    <lineage>
        <taxon>Eukaryota</taxon>
        <taxon>Viridiplantae</taxon>
        <taxon>Chlorophyta</taxon>
        <taxon>core chlorophytes</taxon>
        <taxon>Chlorophyceae</taxon>
        <taxon>CS clade</taxon>
        <taxon>Chlamydomonadales</taxon>
        <taxon>Volvocaceae</taxon>
        <taxon>Volvox</taxon>
    </lineage>
</organism>
<dbReference type="InterPro" id="IPR006598">
    <property type="entry name" value="CAP10"/>
</dbReference>
<gene>
    <name evidence="5" type="ORF">VOLCADRAFT_97070</name>
</gene>
<evidence type="ECO:0000313" key="6">
    <source>
        <dbReference type="Proteomes" id="UP000001058"/>
    </source>
</evidence>
<keyword evidence="6" id="KW-1185">Reference proteome</keyword>
<evidence type="ECO:0000256" key="1">
    <source>
        <dbReference type="ARBA" id="ARBA00010118"/>
    </source>
</evidence>
<dbReference type="EMBL" id="GL378378">
    <property type="protein sequence ID" value="EFJ42824.1"/>
    <property type="molecule type" value="Genomic_DNA"/>
</dbReference>
<dbReference type="GO" id="GO:0016740">
    <property type="term" value="F:transferase activity"/>
    <property type="evidence" value="ECO:0007669"/>
    <property type="project" value="UniProtKB-KW"/>
</dbReference>
<dbReference type="GeneID" id="9618939"/>
<dbReference type="OrthoDB" id="541052at2759"/>
<proteinExistence type="inferred from homology"/>
<feature type="signal peptide" evidence="3">
    <location>
        <begin position="1"/>
        <end position="18"/>
    </location>
</feature>
<dbReference type="Proteomes" id="UP000001058">
    <property type="component" value="Unassembled WGS sequence"/>
</dbReference>